<evidence type="ECO:0000256" key="1">
    <source>
        <dbReference type="ARBA" id="ARBA00004651"/>
    </source>
</evidence>
<evidence type="ECO:0000256" key="5">
    <source>
        <dbReference type="ARBA" id="ARBA00023136"/>
    </source>
</evidence>
<gene>
    <name evidence="7" type="ORF">IEN85_16395</name>
</gene>
<sequence length="443" mass="48287">MLQLSDLKRRYANSSLAQRFAKGNIWTLVGTLTERAFNLLTSIIAARILGKSTFGEFGIIQSTIMMMGVFAGFSMGVAATKFIAQYRDSSPNKTVQVHFIATTIASTGGIVMCVALILSAPFLAADLLENPQLEPYLKVSSVLLLLTAISGVQNGTLAGFESFKTIAKIRFISGFSCAFTVISSVYFWKLHGAVFGLIANQAIILALYSFFIRRELARRGVRIKYEELLTNSKPIFKFTIPAVMSGLLTAPVNWICFSIISRTPGGAEEIGSFNAANQWFTAVIFIPSVLGQSLLPIFSERIEGNTKDTLKVLGWSMRINGLIALPIIILGSIFSQQAMSLYGPDFRDEWPTMVVVLASAALLSIQTPIGHLITAQGKMWTLSLINLFWGGTTICLTAIYSDQGSLGLASARLVGYLVLVIFSVIIAVKFVSRKQQDTISEQP</sequence>
<evidence type="ECO:0000256" key="4">
    <source>
        <dbReference type="ARBA" id="ARBA00022989"/>
    </source>
</evidence>
<feature type="transmembrane region" description="Helical" evidence="6">
    <location>
        <begin position="380"/>
        <end position="401"/>
    </location>
</feature>
<dbReference type="AlphaFoldDB" id="A0A927IJ19"/>
<name>A0A927IJ19_9BACT</name>
<keyword evidence="8" id="KW-1185">Reference proteome</keyword>
<protein>
    <submittedName>
        <fullName evidence="7">Oligosaccharide flippase family protein</fullName>
    </submittedName>
</protein>
<feature type="transmembrane region" description="Helical" evidence="6">
    <location>
        <begin position="99"/>
        <end position="124"/>
    </location>
</feature>
<feature type="transmembrane region" description="Helical" evidence="6">
    <location>
        <begin position="169"/>
        <end position="188"/>
    </location>
</feature>
<evidence type="ECO:0000313" key="7">
    <source>
        <dbReference type="EMBL" id="MBD5781080.1"/>
    </source>
</evidence>
<evidence type="ECO:0000256" key="2">
    <source>
        <dbReference type="ARBA" id="ARBA00022475"/>
    </source>
</evidence>
<organism evidence="7 8">
    <name type="scientific">Pelagicoccus enzymogenes</name>
    <dbReference type="NCBI Taxonomy" id="2773457"/>
    <lineage>
        <taxon>Bacteria</taxon>
        <taxon>Pseudomonadati</taxon>
        <taxon>Verrucomicrobiota</taxon>
        <taxon>Opitutia</taxon>
        <taxon>Puniceicoccales</taxon>
        <taxon>Pelagicoccaceae</taxon>
        <taxon>Pelagicoccus</taxon>
    </lineage>
</organism>
<dbReference type="PANTHER" id="PTHR30250">
    <property type="entry name" value="PST FAMILY PREDICTED COLANIC ACID TRANSPORTER"/>
    <property type="match status" value="1"/>
</dbReference>
<accession>A0A927IJ19</accession>
<feature type="transmembrane region" description="Helical" evidence="6">
    <location>
        <begin position="234"/>
        <end position="260"/>
    </location>
</feature>
<keyword evidence="3 6" id="KW-0812">Transmembrane</keyword>
<dbReference type="EMBL" id="JACYFG010000039">
    <property type="protein sequence ID" value="MBD5781080.1"/>
    <property type="molecule type" value="Genomic_DNA"/>
</dbReference>
<dbReference type="PANTHER" id="PTHR30250:SF11">
    <property type="entry name" value="O-ANTIGEN TRANSPORTER-RELATED"/>
    <property type="match status" value="1"/>
</dbReference>
<comment type="subcellular location">
    <subcellularLocation>
        <location evidence="1">Cell membrane</location>
        <topology evidence="1">Multi-pass membrane protein</topology>
    </subcellularLocation>
</comment>
<comment type="caution">
    <text evidence="7">The sequence shown here is derived from an EMBL/GenBank/DDBJ whole genome shotgun (WGS) entry which is preliminary data.</text>
</comment>
<feature type="transmembrane region" description="Helical" evidence="6">
    <location>
        <begin position="319"/>
        <end position="338"/>
    </location>
</feature>
<feature type="transmembrane region" description="Helical" evidence="6">
    <location>
        <begin position="280"/>
        <end position="298"/>
    </location>
</feature>
<proteinExistence type="predicted"/>
<feature type="transmembrane region" description="Helical" evidence="6">
    <location>
        <begin position="194"/>
        <end position="213"/>
    </location>
</feature>
<feature type="transmembrane region" description="Helical" evidence="6">
    <location>
        <begin position="413"/>
        <end position="431"/>
    </location>
</feature>
<reference evidence="7" key="1">
    <citation type="submission" date="2020-09" db="EMBL/GenBank/DDBJ databases">
        <title>Pelagicoccus enzymogenes sp. nov. with an EPS production, isolated from marine sediment.</title>
        <authorList>
            <person name="Feng X."/>
        </authorList>
    </citation>
    <scope>NUCLEOTIDE SEQUENCE</scope>
    <source>
        <strain evidence="7">NFK12</strain>
    </source>
</reference>
<feature type="transmembrane region" description="Helical" evidence="6">
    <location>
        <begin position="59"/>
        <end position="79"/>
    </location>
</feature>
<dbReference type="InterPro" id="IPR002797">
    <property type="entry name" value="Polysacc_synth"/>
</dbReference>
<dbReference type="Proteomes" id="UP000622317">
    <property type="component" value="Unassembled WGS sequence"/>
</dbReference>
<evidence type="ECO:0000313" key="8">
    <source>
        <dbReference type="Proteomes" id="UP000622317"/>
    </source>
</evidence>
<keyword evidence="4 6" id="KW-1133">Transmembrane helix</keyword>
<dbReference type="GO" id="GO:0005886">
    <property type="term" value="C:plasma membrane"/>
    <property type="evidence" value="ECO:0007669"/>
    <property type="project" value="UniProtKB-SubCell"/>
</dbReference>
<dbReference type="InterPro" id="IPR050833">
    <property type="entry name" value="Poly_Biosynth_Transport"/>
</dbReference>
<dbReference type="RefSeq" id="WP_191618186.1">
    <property type="nucleotide sequence ID" value="NZ_JACYFG010000039.1"/>
</dbReference>
<keyword evidence="2" id="KW-1003">Cell membrane</keyword>
<feature type="transmembrane region" description="Helical" evidence="6">
    <location>
        <begin position="350"/>
        <end position="373"/>
    </location>
</feature>
<dbReference type="Pfam" id="PF01943">
    <property type="entry name" value="Polysacc_synt"/>
    <property type="match status" value="1"/>
</dbReference>
<keyword evidence="5 6" id="KW-0472">Membrane</keyword>
<evidence type="ECO:0000256" key="6">
    <source>
        <dbReference type="SAM" id="Phobius"/>
    </source>
</evidence>
<evidence type="ECO:0000256" key="3">
    <source>
        <dbReference type="ARBA" id="ARBA00022692"/>
    </source>
</evidence>
<feature type="transmembrane region" description="Helical" evidence="6">
    <location>
        <begin position="136"/>
        <end position="157"/>
    </location>
</feature>